<dbReference type="AlphaFoldDB" id="A0A8T0KKA1"/>
<reference evidence="6 7" key="1">
    <citation type="submission" date="2020-05" db="EMBL/GenBank/DDBJ databases">
        <title>Vigna angularis (adzuki bean) Var. LongXiaoDou No. 4 denovo assembly.</title>
        <authorList>
            <person name="Xiang H."/>
        </authorList>
    </citation>
    <scope>NUCLEOTIDE SEQUENCE [LARGE SCALE GENOMIC DNA]</scope>
    <source>
        <tissue evidence="6">Leaf</tissue>
    </source>
</reference>
<name>A0A8T0KKA1_PHAAN</name>
<evidence type="ECO:0000256" key="3">
    <source>
        <dbReference type="ARBA" id="ARBA00023265"/>
    </source>
</evidence>
<dbReference type="GO" id="GO:0005634">
    <property type="term" value="C:nucleus"/>
    <property type="evidence" value="ECO:0007669"/>
    <property type="project" value="TreeGrafter"/>
</dbReference>
<dbReference type="InterPro" id="IPR024949">
    <property type="entry name" value="Bet_v_I_allergen"/>
</dbReference>
<dbReference type="EMBL" id="JABFOF010000004">
    <property type="protein sequence ID" value="KAG2398405.1"/>
    <property type="molecule type" value="Genomic_DNA"/>
</dbReference>
<dbReference type="FunFam" id="3.30.530.20:FF:000007">
    <property type="entry name" value="Major pollen allergen Bet v 1-A"/>
    <property type="match status" value="1"/>
</dbReference>
<evidence type="ECO:0000313" key="7">
    <source>
        <dbReference type="Proteomes" id="UP000743370"/>
    </source>
</evidence>
<gene>
    <name evidence="6" type="ORF">HKW66_Vig0091140</name>
</gene>
<dbReference type="Proteomes" id="UP000743370">
    <property type="component" value="Unassembled WGS sequence"/>
</dbReference>
<dbReference type="GO" id="GO:0038023">
    <property type="term" value="F:signaling receptor activity"/>
    <property type="evidence" value="ECO:0007669"/>
    <property type="project" value="InterPro"/>
</dbReference>
<dbReference type="PANTHER" id="PTHR31213">
    <property type="entry name" value="OS08G0374000 PROTEIN-RELATED"/>
    <property type="match status" value="1"/>
</dbReference>
<dbReference type="GO" id="GO:0009738">
    <property type="term" value="P:abscisic acid-activated signaling pathway"/>
    <property type="evidence" value="ECO:0007669"/>
    <property type="project" value="InterPro"/>
</dbReference>
<evidence type="ECO:0000256" key="1">
    <source>
        <dbReference type="ARBA" id="ARBA00009744"/>
    </source>
</evidence>
<feature type="domain" description="Bet v I/Major latex protein" evidence="5">
    <location>
        <begin position="1"/>
        <end position="154"/>
    </location>
</feature>
<dbReference type="GO" id="GO:0004864">
    <property type="term" value="F:protein phosphatase inhibitor activity"/>
    <property type="evidence" value="ECO:0007669"/>
    <property type="project" value="InterPro"/>
</dbReference>
<dbReference type="SMART" id="SM01037">
    <property type="entry name" value="Bet_v_1"/>
    <property type="match status" value="1"/>
</dbReference>
<protein>
    <submittedName>
        <fullName evidence="6">Major pollen allergen Bet v 1-A Allergen Bet v</fullName>
    </submittedName>
</protein>
<dbReference type="Gene3D" id="3.30.530.20">
    <property type="match status" value="1"/>
</dbReference>
<dbReference type="PROSITE" id="PS00451">
    <property type="entry name" value="PATHOGENESIS_BETVI"/>
    <property type="match status" value="1"/>
</dbReference>
<evidence type="ECO:0000313" key="6">
    <source>
        <dbReference type="EMBL" id="KAG2398405.1"/>
    </source>
</evidence>
<comment type="caution">
    <text evidence="6">The sequence shown here is derived from an EMBL/GenBank/DDBJ whole genome shotgun (WGS) entry which is preliminary data.</text>
</comment>
<dbReference type="CDD" id="cd07816">
    <property type="entry name" value="Bet_v1-like"/>
    <property type="match status" value="1"/>
</dbReference>
<organism evidence="6 7">
    <name type="scientific">Phaseolus angularis</name>
    <name type="common">Azuki bean</name>
    <name type="synonym">Vigna angularis</name>
    <dbReference type="NCBI Taxonomy" id="3914"/>
    <lineage>
        <taxon>Eukaryota</taxon>
        <taxon>Viridiplantae</taxon>
        <taxon>Streptophyta</taxon>
        <taxon>Embryophyta</taxon>
        <taxon>Tracheophyta</taxon>
        <taxon>Spermatophyta</taxon>
        <taxon>Magnoliopsida</taxon>
        <taxon>eudicotyledons</taxon>
        <taxon>Gunneridae</taxon>
        <taxon>Pentapetalae</taxon>
        <taxon>rosids</taxon>
        <taxon>fabids</taxon>
        <taxon>Fabales</taxon>
        <taxon>Fabaceae</taxon>
        <taxon>Papilionoideae</taxon>
        <taxon>50 kb inversion clade</taxon>
        <taxon>NPAAA clade</taxon>
        <taxon>indigoferoid/millettioid clade</taxon>
        <taxon>Phaseoleae</taxon>
        <taxon>Vigna</taxon>
    </lineage>
</organism>
<dbReference type="PANTHER" id="PTHR31213:SF87">
    <property type="entry name" value="NODULIN-13"/>
    <property type="match status" value="1"/>
</dbReference>
<dbReference type="InterPro" id="IPR023393">
    <property type="entry name" value="START-like_dom_sf"/>
</dbReference>
<evidence type="ECO:0000256" key="2">
    <source>
        <dbReference type="ARBA" id="ARBA00022821"/>
    </source>
</evidence>
<dbReference type="PRINTS" id="PR00634">
    <property type="entry name" value="BETALLERGEN"/>
</dbReference>
<dbReference type="Pfam" id="PF00407">
    <property type="entry name" value="Bet_v_1"/>
    <property type="match status" value="1"/>
</dbReference>
<dbReference type="GO" id="GO:0005737">
    <property type="term" value="C:cytoplasm"/>
    <property type="evidence" value="ECO:0007669"/>
    <property type="project" value="TreeGrafter"/>
</dbReference>
<evidence type="ECO:0000256" key="4">
    <source>
        <dbReference type="RuleBase" id="RU000409"/>
    </source>
</evidence>
<dbReference type="GO" id="GO:0010427">
    <property type="term" value="F:abscisic acid binding"/>
    <property type="evidence" value="ECO:0007669"/>
    <property type="project" value="InterPro"/>
</dbReference>
<evidence type="ECO:0000259" key="5">
    <source>
        <dbReference type="SMART" id="SM01037"/>
    </source>
</evidence>
<dbReference type="InterPro" id="IPR050279">
    <property type="entry name" value="Plant_def-hormone_signal"/>
</dbReference>
<dbReference type="GO" id="GO:0006952">
    <property type="term" value="P:defense response"/>
    <property type="evidence" value="ECO:0007669"/>
    <property type="project" value="UniProtKB-KW"/>
</dbReference>
<sequence length="158" mass="17492">MGIVTTESDLVSAVAPARLYKAIVLDSSNFFPKALPDFVKSVEIIEGDGGPGTIKKFSLPEGELRYVKQKVDVVDEDKYVYQYTIVEGNLLTEPLEKVSNEYKLVPNSDGGCTVKATRKYYTKGDAELTQEFLKSTNEMSAVFAKAVDDYLLANPDYN</sequence>
<dbReference type="InterPro" id="IPR000916">
    <property type="entry name" value="Bet_v_I/MLP"/>
</dbReference>
<dbReference type="SUPFAM" id="SSF55961">
    <property type="entry name" value="Bet v1-like"/>
    <property type="match status" value="1"/>
</dbReference>
<accession>A0A8T0KKA1</accession>
<keyword evidence="3 4" id="KW-0568">Pathogenesis-related protein</keyword>
<comment type="similarity">
    <text evidence="1 4">Belongs to the BetVI family.</text>
</comment>
<proteinExistence type="inferred from homology"/>
<keyword evidence="2 4" id="KW-0611">Plant defense</keyword>